<dbReference type="PROSITE" id="PS51318">
    <property type="entry name" value="TAT"/>
    <property type="match status" value="1"/>
</dbReference>
<dbReference type="InterPro" id="IPR012970">
    <property type="entry name" value="Lyase_8_alpha_N"/>
</dbReference>
<dbReference type="PANTHER" id="PTHR38481">
    <property type="entry name" value="HYALURONATE LYASE"/>
    <property type="match status" value="1"/>
</dbReference>
<proteinExistence type="inferred from homology"/>
<dbReference type="Pfam" id="PF08124">
    <property type="entry name" value="Lyase_8_N"/>
    <property type="match status" value="1"/>
</dbReference>
<evidence type="ECO:0000256" key="1">
    <source>
        <dbReference type="ARBA" id="ARBA00006699"/>
    </source>
</evidence>
<dbReference type="SUPFAM" id="SSF48230">
    <property type="entry name" value="Chondroitin AC/alginate lyase"/>
    <property type="match status" value="1"/>
</dbReference>
<dbReference type="Pfam" id="PF02884">
    <property type="entry name" value="Lyase_8_C"/>
    <property type="match status" value="1"/>
</dbReference>
<evidence type="ECO:0000256" key="4">
    <source>
        <dbReference type="SAM" id="SignalP"/>
    </source>
</evidence>
<comment type="caution">
    <text evidence="8">The sequence shown here is derived from an EMBL/GenBank/DDBJ whole genome shotgun (WGS) entry which is preliminary data.</text>
</comment>
<evidence type="ECO:0000259" key="6">
    <source>
        <dbReference type="Pfam" id="PF02884"/>
    </source>
</evidence>
<evidence type="ECO:0000259" key="7">
    <source>
        <dbReference type="Pfam" id="PF08124"/>
    </source>
</evidence>
<evidence type="ECO:0000259" key="5">
    <source>
        <dbReference type="Pfam" id="PF02278"/>
    </source>
</evidence>
<dbReference type="InterPro" id="IPR003159">
    <property type="entry name" value="Lyase_8_central_dom"/>
</dbReference>
<keyword evidence="2 4" id="KW-0732">Signal</keyword>
<dbReference type="InterPro" id="IPR006311">
    <property type="entry name" value="TAT_signal"/>
</dbReference>
<feature type="domain" description="Polysaccharide lyase family 8 central" evidence="5">
    <location>
        <begin position="419"/>
        <end position="677"/>
    </location>
</feature>
<dbReference type="InterPro" id="IPR038970">
    <property type="entry name" value="Lyase_8"/>
</dbReference>
<dbReference type="Gene3D" id="1.50.10.100">
    <property type="entry name" value="Chondroitin AC/alginate lyase"/>
    <property type="match status" value="1"/>
</dbReference>
<dbReference type="InterPro" id="IPR011013">
    <property type="entry name" value="Gal_mutarotase_sf_dom"/>
</dbReference>
<evidence type="ECO:0000256" key="2">
    <source>
        <dbReference type="ARBA" id="ARBA00022729"/>
    </source>
</evidence>
<dbReference type="RefSeq" id="WP_311606151.1">
    <property type="nucleotide sequence ID" value="NZ_JAVRFG010000088.1"/>
</dbReference>
<dbReference type="InterPro" id="IPR014718">
    <property type="entry name" value="GH-type_carb-bd"/>
</dbReference>
<protein>
    <submittedName>
        <fullName evidence="8">Polysaccharide lyase 8 family protein</fullName>
    </submittedName>
</protein>
<dbReference type="PANTHER" id="PTHR38481:SF1">
    <property type="entry name" value="HYALURONATE LYASE"/>
    <property type="match status" value="1"/>
</dbReference>
<feature type="chain" id="PRO_5045960880" evidence="4">
    <location>
        <begin position="30"/>
        <end position="806"/>
    </location>
</feature>
<gene>
    <name evidence="8" type="ORF">RM717_33935</name>
</gene>
<dbReference type="EMBL" id="JAVRFG010000088">
    <property type="protein sequence ID" value="MDT0495490.1"/>
    <property type="molecule type" value="Genomic_DNA"/>
</dbReference>
<comment type="similarity">
    <text evidence="1">Belongs to the polysaccharide lyase 8 family.</text>
</comment>
<sequence>MTSAWSRRTFLATSAVLTAAAGGSALVLAAPRAAGAAASADDPYAALRTTWSALVLGEGFSPTAEPFKGRLAALGTQARGWRDTMAPADGSLWPDAVYKDPDPDTDPESYGFSARMAESFIRLSTMAQAYRQHGTGLTGDSALRTAIVTGLEHLNSQVYKAGQARYGNWYSWQIGAPQALLDVCVLMYDALTPAQLGRYCAAVDHFVPDSAVASYTGTSTGANRVDLCRVLALRGVVGGTAAKIALARDALSPVFPLVTKGDGLYADGSFIQHTTVPYTGSYGSVMLGGLGLLFALLKGTAWEVTDPKRQVVFDAVENAWAPFLYNGLVMDSVAGRAISRGEVDDHRRGHPILASIVLLGRGASAAENARWRSLVKGWAQRDYYSPPMSNPSLSLTGLARLKSVLDDTSAAPLPEPEGHRLFPDMARATHRRPGWAAALSMADKRITYYETGNGENLRGWHTGSGMLYWWGDTFANGQYSDAFWPTVDPYRLPGTTASRKVLANGAGGDWGAAMPDVNWVGGVTDKKRAAVGQYLKGLSSTLLAKKSWFFLDDTVVCLGAGIRCQDGTAVETTVDNRNLGPVGNAPFTVDGSVKPVTRPWSATLTGASWAHLGGHGGYVFPGGATVRALRENRSGRWRDINTGGSTETLTRAYLTLWVDHGQNPADASYAYQLLSGASEQRTSARAADTGWLRVLANTDDQQGVSVPSLGLTAVNFWFGGTVGPLVADAPCSVMVTEHTDGTATVCVSDPMRARTSLTVTWNRAVASVVSKPSTVTSATTGASLRLVFGDLSGTRGATQTVRVRLS</sequence>
<dbReference type="InterPro" id="IPR004103">
    <property type="entry name" value="Lyase_8_C"/>
</dbReference>
<accession>A0ABU2WD87</accession>
<reference evidence="9" key="1">
    <citation type="submission" date="2023-07" db="EMBL/GenBank/DDBJ databases">
        <title>30 novel species of actinomycetes from the DSMZ collection.</title>
        <authorList>
            <person name="Nouioui I."/>
        </authorList>
    </citation>
    <scope>NUCLEOTIDE SEQUENCE [LARGE SCALE GENOMIC DNA]</scope>
    <source>
        <strain evidence="9">DSM 40932</strain>
    </source>
</reference>
<dbReference type="Gene3D" id="2.70.98.10">
    <property type="match status" value="1"/>
</dbReference>
<organism evidence="8 9">
    <name type="scientific">Streptomyces stephensoniae</name>
    <dbReference type="NCBI Taxonomy" id="3375367"/>
    <lineage>
        <taxon>Bacteria</taxon>
        <taxon>Bacillati</taxon>
        <taxon>Actinomycetota</taxon>
        <taxon>Actinomycetes</taxon>
        <taxon>Kitasatosporales</taxon>
        <taxon>Streptomycetaceae</taxon>
        <taxon>Streptomyces</taxon>
    </lineage>
</organism>
<keyword evidence="3 8" id="KW-0456">Lyase</keyword>
<dbReference type="InterPro" id="IPR011071">
    <property type="entry name" value="Lyase_8-like_C"/>
</dbReference>
<keyword evidence="9" id="KW-1185">Reference proteome</keyword>
<dbReference type="Gene3D" id="2.60.220.10">
    <property type="entry name" value="Polysaccharide lyase family 8-like, C-terminal"/>
    <property type="match status" value="1"/>
</dbReference>
<evidence type="ECO:0000313" key="8">
    <source>
        <dbReference type="EMBL" id="MDT0495490.1"/>
    </source>
</evidence>
<evidence type="ECO:0000256" key="3">
    <source>
        <dbReference type="ARBA" id="ARBA00023239"/>
    </source>
</evidence>
<dbReference type="Pfam" id="PF02278">
    <property type="entry name" value="Lyase_8"/>
    <property type="match status" value="1"/>
</dbReference>
<dbReference type="CDD" id="cd01083">
    <property type="entry name" value="GAG_Lyase"/>
    <property type="match status" value="1"/>
</dbReference>
<dbReference type="SUPFAM" id="SSF74650">
    <property type="entry name" value="Galactose mutarotase-like"/>
    <property type="match status" value="1"/>
</dbReference>
<dbReference type="Proteomes" id="UP001180556">
    <property type="component" value="Unassembled WGS sequence"/>
</dbReference>
<dbReference type="SUPFAM" id="SSF49863">
    <property type="entry name" value="Hyaluronate lyase-like, C-terminal domain"/>
    <property type="match status" value="1"/>
</dbReference>
<dbReference type="GO" id="GO:0016829">
    <property type="term" value="F:lyase activity"/>
    <property type="evidence" value="ECO:0007669"/>
    <property type="project" value="UniProtKB-KW"/>
</dbReference>
<dbReference type="InterPro" id="IPR008929">
    <property type="entry name" value="Chondroitin_lyas"/>
</dbReference>
<feature type="domain" description="Polysaccharide lyase family 8 C-terminal" evidence="6">
    <location>
        <begin position="693"/>
        <end position="758"/>
    </location>
</feature>
<feature type="signal peptide" evidence="4">
    <location>
        <begin position="1"/>
        <end position="29"/>
    </location>
</feature>
<feature type="domain" description="Polysaccharide lyase 8 N-terminal alpha-helical" evidence="7">
    <location>
        <begin position="51"/>
        <end position="376"/>
    </location>
</feature>
<name>A0ABU2WD87_9ACTN</name>
<evidence type="ECO:0000313" key="9">
    <source>
        <dbReference type="Proteomes" id="UP001180556"/>
    </source>
</evidence>